<feature type="transmembrane region" description="Helical" evidence="20">
    <location>
        <begin position="544"/>
        <end position="565"/>
    </location>
</feature>
<dbReference type="InterPro" id="IPR036412">
    <property type="entry name" value="HAD-like_sf"/>
</dbReference>
<dbReference type="PANTHER" id="PTHR43520:SF8">
    <property type="entry name" value="P-TYPE CU(+) TRANSPORTER"/>
    <property type="match status" value="1"/>
</dbReference>
<evidence type="ECO:0000313" key="22">
    <source>
        <dbReference type="EMBL" id="ALM12885.1"/>
    </source>
</evidence>
<evidence type="ECO:0000256" key="19">
    <source>
        <dbReference type="ARBA" id="ARBA00049289"/>
    </source>
</evidence>
<dbReference type="PROSITE" id="PS01229">
    <property type="entry name" value="COF_2"/>
    <property type="match status" value="1"/>
</dbReference>
<evidence type="ECO:0000256" key="1">
    <source>
        <dbReference type="ARBA" id="ARBA00004651"/>
    </source>
</evidence>
<comment type="catalytic activity">
    <reaction evidence="19">
        <text>Cu(+)(in) + ATP + H2O = Cu(+)(out) + ADP + phosphate + H(+)</text>
        <dbReference type="Rhea" id="RHEA:25792"/>
        <dbReference type="ChEBI" id="CHEBI:15377"/>
        <dbReference type="ChEBI" id="CHEBI:15378"/>
        <dbReference type="ChEBI" id="CHEBI:30616"/>
        <dbReference type="ChEBI" id="CHEBI:43474"/>
        <dbReference type="ChEBI" id="CHEBI:49552"/>
        <dbReference type="ChEBI" id="CHEBI:456216"/>
        <dbReference type="EC" id="7.2.2.8"/>
    </reaction>
</comment>
<dbReference type="InterPro" id="IPR006121">
    <property type="entry name" value="HMA_dom"/>
</dbReference>
<dbReference type="PRINTS" id="PR00119">
    <property type="entry name" value="CATATPASE"/>
</dbReference>
<dbReference type="SFLD" id="SFLDG00002">
    <property type="entry name" value="C1.7:_P-type_atpase_like"/>
    <property type="match status" value="1"/>
</dbReference>
<dbReference type="PRINTS" id="PR00943">
    <property type="entry name" value="CUATPASE"/>
</dbReference>
<evidence type="ECO:0000256" key="11">
    <source>
        <dbReference type="ARBA" id="ARBA00022796"/>
    </source>
</evidence>
<dbReference type="InterPro" id="IPR006122">
    <property type="entry name" value="HMA_Cu_ion-bd"/>
</dbReference>
<dbReference type="InterPro" id="IPR017969">
    <property type="entry name" value="Heavy-metal-associated_CS"/>
</dbReference>
<dbReference type="SFLD" id="SFLDF00027">
    <property type="entry name" value="p-type_atpase"/>
    <property type="match status" value="1"/>
</dbReference>
<dbReference type="InterPro" id="IPR059000">
    <property type="entry name" value="ATPase_P-type_domA"/>
</dbReference>
<dbReference type="InterPro" id="IPR001757">
    <property type="entry name" value="P_typ_ATPase"/>
</dbReference>
<keyword evidence="8 20" id="KW-0479">Metal-binding</keyword>
<reference evidence="22 23" key="2">
    <citation type="journal article" date="2016" name="PeerJ">
        <title>Analysis of five complete genome sequences for members of the class Peribacteria in the recently recognized Peregrinibacteria bacterial phylum.</title>
        <authorList>
            <person name="Anantharaman K."/>
            <person name="Brown C.T."/>
            <person name="Burstein D."/>
            <person name="Castelle C.J."/>
            <person name="Probst A.J."/>
            <person name="Thomas B.C."/>
            <person name="Williams K.H."/>
            <person name="Banfield J.F."/>
        </authorList>
    </citation>
    <scope>NUCLEOTIDE SEQUENCE [LARGE SCALE GENOMIC DNA]</scope>
    <source>
        <strain evidence="22">RIFOXYD1_FULL_PER-ii_59_16</strain>
    </source>
</reference>
<dbReference type="SUPFAM" id="SSF81665">
    <property type="entry name" value="Calcium ATPase, transmembrane domain M"/>
    <property type="match status" value="1"/>
</dbReference>
<feature type="domain" description="HMA" evidence="21">
    <location>
        <begin position="193"/>
        <end position="259"/>
    </location>
</feature>
<evidence type="ECO:0000256" key="20">
    <source>
        <dbReference type="RuleBase" id="RU362081"/>
    </source>
</evidence>
<evidence type="ECO:0000256" key="18">
    <source>
        <dbReference type="ARBA" id="ARBA00023136"/>
    </source>
</evidence>
<evidence type="ECO:0000256" key="5">
    <source>
        <dbReference type="ARBA" id="ARBA00022475"/>
    </source>
</evidence>
<keyword evidence="17" id="KW-0406">Ion transport</keyword>
<dbReference type="CDD" id="cd00371">
    <property type="entry name" value="HMA"/>
    <property type="match status" value="2"/>
</dbReference>
<proteinExistence type="inferred from homology"/>
<keyword evidence="18 20" id="KW-0472">Membrane</keyword>
<dbReference type="SUPFAM" id="SSF55008">
    <property type="entry name" value="HMA, heavy metal-associated domain"/>
    <property type="match status" value="2"/>
</dbReference>
<dbReference type="Gene3D" id="3.30.70.100">
    <property type="match status" value="2"/>
</dbReference>
<evidence type="ECO:0000256" key="17">
    <source>
        <dbReference type="ARBA" id="ARBA00023065"/>
    </source>
</evidence>
<feature type="transmembrane region" description="Helical" evidence="20">
    <location>
        <begin position="348"/>
        <end position="370"/>
    </location>
</feature>
<dbReference type="GO" id="GO:0005507">
    <property type="term" value="F:copper ion binding"/>
    <property type="evidence" value="ECO:0007669"/>
    <property type="project" value="InterPro"/>
</dbReference>
<accession>A0A0S1SJI3</accession>
<keyword evidence="13" id="KW-0460">Magnesium</keyword>
<dbReference type="Gene3D" id="3.40.50.1000">
    <property type="entry name" value="HAD superfamily/HAD-like"/>
    <property type="match status" value="1"/>
</dbReference>
<evidence type="ECO:0000256" key="6">
    <source>
        <dbReference type="ARBA" id="ARBA00022553"/>
    </source>
</evidence>
<evidence type="ECO:0000256" key="13">
    <source>
        <dbReference type="ARBA" id="ARBA00022842"/>
    </source>
</evidence>
<dbReference type="FunFam" id="3.40.50.1000:FF:000144">
    <property type="entry name" value="copper-transporting ATPase 1 isoform X2"/>
    <property type="match status" value="1"/>
</dbReference>
<evidence type="ECO:0000259" key="21">
    <source>
        <dbReference type="PROSITE" id="PS50846"/>
    </source>
</evidence>
<name>A0A0S1SJI3_9BACT</name>
<evidence type="ECO:0000256" key="10">
    <source>
        <dbReference type="ARBA" id="ARBA00022741"/>
    </source>
</evidence>
<keyword evidence="12 20" id="KW-0067">ATP-binding</keyword>
<dbReference type="Pfam" id="PF00403">
    <property type="entry name" value="HMA"/>
    <property type="match status" value="2"/>
</dbReference>
<dbReference type="GO" id="GO:0005886">
    <property type="term" value="C:plasma membrane"/>
    <property type="evidence" value="ECO:0007669"/>
    <property type="project" value="UniProtKB-SubCell"/>
</dbReference>
<evidence type="ECO:0000256" key="16">
    <source>
        <dbReference type="ARBA" id="ARBA00023008"/>
    </source>
</evidence>
<dbReference type="InterPro" id="IPR023214">
    <property type="entry name" value="HAD_sf"/>
</dbReference>
<feature type="domain" description="HMA" evidence="21">
    <location>
        <begin position="3"/>
        <end position="67"/>
    </location>
</feature>
<evidence type="ECO:0000256" key="4">
    <source>
        <dbReference type="ARBA" id="ARBA00022448"/>
    </source>
</evidence>
<evidence type="ECO:0000256" key="15">
    <source>
        <dbReference type="ARBA" id="ARBA00022989"/>
    </source>
</evidence>
<keyword evidence="6" id="KW-0597">Phosphoprotein</keyword>
<dbReference type="SUPFAM" id="SSF81653">
    <property type="entry name" value="Calcium ATPase, transduction domain A"/>
    <property type="match status" value="1"/>
</dbReference>
<feature type="transmembrane region" description="Helical" evidence="20">
    <location>
        <begin position="945"/>
        <end position="968"/>
    </location>
</feature>
<dbReference type="InterPro" id="IPR036163">
    <property type="entry name" value="HMA_dom_sf"/>
</dbReference>
<dbReference type="KEGG" id="prf:PeribacterA2_0184"/>
<keyword evidence="4" id="KW-0813">Transport</keyword>
<sequence length="1205" mass="129110">MSQSVALHIAGIHCDSCIKLIRRELDDLKGIREVTIDTSGAAHIAFDAPLTLDAILEAIGRAGYSAKVLHEEQEAPADITIKRKTVAAGKPLKMQLTSSVEAEGTVVEDEHGKPLFEGKISQKKHAELSIPGGDESAKNFLTHLVQSANFSSLLDALHHAGDKRSIPAGTAGTLQATLPLDTAMDAPASSGTQKVSLSLSGMHCSSCAMLIERSLKKVQGVNQAHVNFAAEKASVLFDASKTNVDHLVRAVQKAGYTATLVDEKDRDFDRRKREAEIRHYRRGFLFSFVLSAPMLYFMLLDFLPWLPGAVVFPAYVGVVSLVLATPVQFIAGAGFYKGFWSSLRMWTFSMDSLIAIGTSAAYVYSVFNFIAFASAHNTVLGLQGAKIPELYFETSAFLITFVLLGKWLETKAKGRTSDAIRKLMGLRAKTARVVRNGKTVDIPVDDVAVGDIILVRPGETVPVDGTITKGHSSVDESLLTGESIPVEKNAGDKVIGATINKNGSFEFRAERVGEESTLAQIIRLIEEAQGSKAPIQGFADRTSAWFVPAVILIALLTFGLWYFVFGASLSFALMAFTSVLVIACPCALGLATPTALMVGTGKGAERGILIKGGEPLEAASRIQTIIFDKTGTLTHGKPEVTDVLTFGSMAEEDIVEIAASLERSSEHPLAEAITNHATEEGIETGDVEKFAAIPGHGIEGVIHGTKYYFGNRLLMTEIAGLPFSREDRKIRKLEEQGKTVMILATEKELLGAVAVADTVKATSREAVQTLKNMGLQIVMISGDNERTANAIAREIGITTVLAEVLPEDKANEVKKLQEGGKKVAMVGDGINDAPALAQADVGIAMGSGTDVAMETGGIVIIKDDLNDVVTALELARETMSKIRQNMFFALFYNVIGIPIAARAFYTTFGLLLQPELAGLAMAFSSISVVTNSLLIRFFKPRKRNFISFLAPFVLMIAFTALFLEFAAFSSSLMKSGPGTGIPAQTVQEVSALITPKTAVIAYEGSDPEFLIGTDTLPASLPAEEGTTATLSDRQLVLGSLEGAAMREEGEYSSIGDTVQEFLGMPTPTVIGILKPTGTALDLAHIVNRLSFEVIASGATLLGVNDEGDLKLFAFMTTPASIPPTFRSIITLLALEPRIIDGKRTTPIFVGSSEAQMMIENGLFTNAGDVIDGFFGNRVLIAGILPKTDTILDQLHFVPATLRIQK</sequence>
<dbReference type="InterPro" id="IPR023298">
    <property type="entry name" value="ATPase_P-typ_TM_dom_sf"/>
</dbReference>
<comment type="subcellular location">
    <subcellularLocation>
        <location evidence="1">Cell membrane</location>
        <topology evidence="1">Multi-pass membrane protein</topology>
    </subcellularLocation>
</comment>
<dbReference type="STRING" id="1735162.PeribacterB2_0184"/>
<accession>A0A0S1SAD9</accession>
<keyword evidence="16" id="KW-0186">Copper</keyword>
<organism evidence="22 23">
    <name type="scientific">Candidatus Peribacter riflensis</name>
    <dbReference type="NCBI Taxonomy" id="1735162"/>
    <lineage>
        <taxon>Bacteria</taxon>
        <taxon>Candidatus Peregrinibacteriota</taxon>
        <taxon>Candidatus Peribacteria</taxon>
        <taxon>Candidatus Peribacterales</taxon>
        <taxon>Candidatus Peribacteraceae</taxon>
        <taxon>Candidatus Peribacter</taxon>
    </lineage>
</organism>
<dbReference type="GO" id="GO:0043682">
    <property type="term" value="F:P-type divalent copper transporter activity"/>
    <property type="evidence" value="ECO:0007669"/>
    <property type="project" value="TreeGrafter"/>
</dbReference>
<reference evidence="23" key="1">
    <citation type="submission" date="2015-10" db="EMBL/GenBank/DDBJ databases">
        <title>Analysis of five complete genome sequences for members of the class Peribacteria in the recently recognized Peregrinibacteria bacterial phylum.</title>
        <authorList>
            <person name="Anantharaman K."/>
            <person name="Brown C.T."/>
            <person name="Burstein D."/>
            <person name="Castelle C.J."/>
            <person name="Probst A.J."/>
            <person name="Thomas B.C."/>
            <person name="Williams K.H."/>
            <person name="Banfield J.F."/>
        </authorList>
    </citation>
    <scope>NUCLEOTIDE SEQUENCE [LARGE SCALE GENOMIC DNA]</scope>
</reference>
<dbReference type="GO" id="GO:0055070">
    <property type="term" value="P:copper ion homeostasis"/>
    <property type="evidence" value="ECO:0007669"/>
    <property type="project" value="TreeGrafter"/>
</dbReference>
<evidence type="ECO:0000256" key="3">
    <source>
        <dbReference type="ARBA" id="ARBA00012517"/>
    </source>
</evidence>
<dbReference type="GO" id="GO:0140581">
    <property type="term" value="F:P-type monovalent copper transporter activity"/>
    <property type="evidence" value="ECO:0007669"/>
    <property type="project" value="UniProtKB-EC"/>
</dbReference>
<dbReference type="PATRIC" id="fig|1735161.3.peg.184"/>
<keyword evidence="14" id="KW-1278">Translocase</keyword>
<feature type="transmembrane region" description="Helical" evidence="20">
    <location>
        <begin position="280"/>
        <end position="300"/>
    </location>
</feature>
<dbReference type="PROSITE" id="PS01047">
    <property type="entry name" value="HMA_1"/>
    <property type="match status" value="1"/>
</dbReference>
<gene>
    <name evidence="22" type="ORF">PeribacterD1_0184</name>
</gene>
<dbReference type="Gene3D" id="3.40.1110.10">
    <property type="entry name" value="Calcium-transporting ATPase, cytoplasmic domain N"/>
    <property type="match status" value="1"/>
</dbReference>
<dbReference type="GO" id="GO:0005524">
    <property type="term" value="F:ATP binding"/>
    <property type="evidence" value="ECO:0007669"/>
    <property type="project" value="UniProtKB-UniRule"/>
</dbReference>
<dbReference type="NCBIfam" id="TIGR01494">
    <property type="entry name" value="ATPase_P-type"/>
    <property type="match status" value="1"/>
</dbReference>
<dbReference type="InterPro" id="IPR027256">
    <property type="entry name" value="P-typ_ATPase_IB"/>
</dbReference>
<feature type="transmembrane region" description="Helical" evidence="20">
    <location>
        <begin position="571"/>
        <end position="592"/>
    </location>
</feature>
<dbReference type="PROSITE" id="PS50846">
    <property type="entry name" value="HMA_2"/>
    <property type="match status" value="2"/>
</dbReference>
<accession>A0A0S1SNI5</accession>
<feature type="transmembrane region" description="Helical" evidence="20">
    <location>
        <begin position="312"/>
        <end position="336"/>
    </location>
</feature>
<dbReference type="SUPFAM" id="SSF56784">
    <property type="entry name" value="HAD-like"/>
    <property type="match status" value="1"/>
</dbReference>
<dbReference type="InterPro" id="IPR008250">
    <property type="entry name" value="ATPase_P-typ_transduc_dom_A_sf"/>
</dbReference>
<dbReference type="PROSITE" id="PS00154">
    <property type="entry name" value="ATPASE_E1_E2"/>
    <property type="match status" value="1"/>
</dbReference>
<dbReference type="InterPro" id="IPR018303">
    <property type="entry name" value="ATPase_P-typ_P_site"/>
</dbReference>
<evidence type="ECO:0000256" key="7">
    <source>
        <dbReference type="ARBA" id="ARBA00022692"/>
    </source>
</evidence>
<evidence type="ECO:0000256" key="8">
    <source>
        <dbReference type="ARBA" id="ARBA00022723"/>
    </source>
</evidence>
<dbReference type="Proteomes" id="UP000069135">
    <property type="component" value="Chromosome"/>
</dbReference>
<evidence type="ECO:0000256" key="2">
    <source>
        <dbReference type="ARBA" id="ARBA00006024"/>
    </source>
</evidence>
<keyword evidence="15 20" id="KW-1133">Transmembrane helix</keyword>
<keyword evidence="9" id="KW-0677">Repeat</keyword>
<protein>
    <recommendedName>
        <fullName evidence="3">P-type Cu(+) transporter</fullName>
        <ecNumber evidence="3">7.2.2.8</ecNumber>
    </recommendedName>
</protein>
<feature type="transmembrane region" description="Helical" evidence="20">
    <location>
        <begin position="886"/>
        <end position="905"/>
    </location>
</feature>
<dbReference type="Gene3D" id="2.70.150.10">
    <property type="entry name" value="Calcium-transporting ATPase, cytoplasmic transduction domain A"/>
    <property type="match status" value="1"/>
</dbReference>
<dbReference type="NCBIfam" id="TIGR00003">
    <property type="entry name" value="copper ion binding protein"/>
    <property type="match status" value="1"/>
</dbReference>
<dbReference type="SFLD" id="SFLDS00003">
    <property type="entry name" value="Haloacid_Dehalogenase"/>
    <property type="match status" value="1"/>
</dbReference>
<dbReference type="InterPro" id="IPR044492">
    <property type="entry name" value="P_typ_ATPase_HD_dom"/>
</dbReference>
<dbReference type="InterPro" id="IPR023299">
    <property type="entry name" value="ATPase_P-typ_cyto_dom_N"/>
</dbReference>
<feature type="transmembrane region" description="Helical" evidence="20">
    <location>
        <begin position="390"/>
        <end position="408"/>
    </location>
</feature>
<comment type="similarity">
    <text evidence="2 20">Belongs to the cation transport ATPase (P-type) (TC 3.A.3) family. Type IB subfamily.</text>
</comment>
<feature type="transmembrane region" description="Helical" evidence="20">
    <location>
        <begin position="917"/>
        <end position="938"/>
    </location>
</feature>
<dbReference type="CDD" id="cd02094">
    <property type="entry name" value="P-type_ATPase_Cu-like"/>
    <property type="match status" value="1"/>
</dbReference>
<dbReference type="EC" id="7.2.2.8" evidence="3"/>
<evidence type="ECO:0000256" key="9">
    <source>
        <dbReference type="ARBA" id="ARBA00022737"/>
    </source>
</evidence>
<keyword evidence="7 20" id="KW-0812">Transmembrane</keyword>
<dbReference type="Pfam" id="PF00122">
    <property type="entry name" value="E1-E2_ATPase"/>
    <property type="match status" value="1"/>
</dbReference>
<dbReference type="PANTHER" id="PTHR43520">
    <property type="entry name" value="ATP7, ISOFORM B"/>
    <property type="match status" value="1"/>
</dbReference>
<dbReference type="FunFam" id="3.30.70.100:FF:000005">
    <property type="entry name" value="Copper-exporting P-type ATPase A"/>
    <property type="match status" value="1"/>
</dbReference>
<evidence type="ECO:0000256" key="14">
    <source>
        <dbReference type="ARBA" id="ARBA00022967"/>
    </source>
</evidence>
<dbReference type="NCBIfam" id="TIGR01511">
    <property type="entry name" value="ATPase-IB1_Cu"/>
    <property type="match status" value="1"/>
</dbReference>
<dbReference type="NCBIfam" id="TIGR01525">
    <property type="entry name" value="ATPase-IB_hvy"/>
    <property type="match status" value="1"/>
</dbReference>
<accession>A0A0S1SRX0</accession>
<keyword evidence="10 20" id="KW-0547">Nucleotide-binding</keyword>
<accession>A0A0S1SMQ1</accession>
<dbReference type="EMBL" id="CP013065">
    <property type="protein sequence ID" value="ALM12885.1"/>
    <property type="molecule type" value="Genomic_DNA"/>
</dbReference>
<dbReference type="Pfam" id="PF00702">
    <property type="entry name" value="Hydrolase"/>
    <property type="match status" value="1"/>
</dbReference>
<dbReference type="FunFam" id="2.70.150.10:FF:000002">
    <property type="entry name" value="Copper-transporting ATPase 1, putative"/>
    <property type="match status" value="1"/>
</dbReference>
<keyword evidence="5 20" id="KW-1003">Cell membrane</keyword>
<evidence type="ECO:0000256" key="12">
    <source>
        <dbReference type="ARBA" id="ARBA00022840"/>
    </source>
</evidence>
<dbReference type="AlphaFoldDB" id="A0A0S1SJI3"/>
<dbReference type="GO" id="GO:0016887">
    <property type="term" value="F:ATP hydrolysis activity"/>
    <property type="evidence" value="ECO:0007669"/>
    <property type="project" value="InterPro"/>
</dbReference>
<evidence type="ECO:0000313" key="23">
    <source>
        <dbReference type="Proteomes" id="UP000069135"/>
    </source>
</evidence>
<keyword evidence="11" id="KW-0187">Copper transport</keyword>